<evidence type="ECO:0000313" key="6">
    <source>
        <dbReference type="Proteomes" id="UP001445076"/>
    </source>
</evidence>
<dbReference type="PROSITE" id="PS50279">
    <property type="entry name" value="BPTI_KUNITZ_2"/>
    <property type="match status" value="1"/>
</dbReference>
<reference evidence="5 6" key="1">
    <citation type="journal article" date="2024" name="BMC Genomics">
        <title>Genome assembly of redclaw crayfish (Cherax quadricarinatus) provides insights into its immune adaptation and hypoxia tolerance.</title>
        <authorList>
            <person name="Liu Z."/>
            <person name="Zheng J."/>
            <person name="Li H."/>
            <person name="Fang K."/>
            <person name="Wang S."/>
            <person name="He J."/>
            <person name="Zhou D."/>
            <person name="Weng S."/>
            <person name="Chi M."/>
            <person name="Gu Z."/>
            <person name="He J."/>
            <person name="Li F."/>
            <person name="Wang M."/>
        </authorList>
    </citation>
    <scope>NUCLEOTIDE SEQUENCE [LARGE SCALE GENOMIC DNA]</scope>
    <source>
        <strain evidence="5">ZL_2023a</strain>
    </source>
</reference>
<dbReference type="GO" id="GO:0004867">
    <property type="term" value="F:serine-type endopeptidase inhibitor activity"/>
    <property type="evidence" value="ECO:0007669"/>
    <property type="project" value="UniProtKB-KW"/>
</dbReference>
<evidence type="ECO:0000256" key="2">
    <source>
        <dbReference type="ARBA" id="ARBA00022900"/>
    </source>
</evidence>
<dbReference type="SMART" id="SM00131">
    <property type="entry name" value="KU"/>
    <property type="match status" value="1"/>
</dbReference>
<evidence type="ECO:0000256" key="3">
    <source>
        <dbReference type="ARBA" id="ARBA00023157"/>
    </source>
</evidence>
<evidence type="ECO:0000259" key="4">
    <source>
        <dbReference type="PROSITE" id="PS50279"/>
    </source>
</evidence>
<sequence>MSDLKYIMLHLASMVVIVHGHRDFPGVANRCFLPPEKGICRAFIPSFFYNSETRACDCFVYGGCLGNDNRFDTLDDCLKTCGVIPSLQENTEECDNILGSLNPLAKKEVLDAIKSSSQVPLLQQTLSDPQQQPVLQTQQPFQQINQPLPLPQKPLPQAQRPLQHVKQPLLQTQQHLLQTQQHLLQTQQHLLQTQHPLLQTQHPLLQTQHPLLQTQHPLLQTQHPLLQTQHPLLQTQHPLLQTQHPLPQAVQPQISEHWLQGQLVPVIVTTGKENWSRKVQSQVTTGINSLLGTLYVGQPVVINYLRDDQTTSC</sequence>
<keyword evidence="2" id="KW-0722">Serine protease inhibitor</keyword>
<organism evidence="5 6">
    <name type="scientific">Cherax quadricarinatus</name>
    <name type="common">Australian red claw crayfish</name>
    <dbReference type="NCBI Taxonomy" id="27406"/>
    <lineage>
        <taxon>Eukaryota</taxon>
        <taxon>Metazoa</taxon>
        <taxon>Ecdysozoa</taxon>
        <taxon>Arthropoda</taxon>
        <taxon>Crustacea</taxon>
        <taxon>Multicrustacea</taxon>
        <taxon>Malacostraca</taxon>
        <taxon>Eumalacostraca</taxon>
        <taxon>Eucarida</taxon>
        <taxon>Decapoda</taxon>
        <taxon>Pleocyemata</taxon>
        <taxon>Astacidea</taxon>
        <taxon>Parastacoidea</taxon>
        <taxon>Parastacidae</taxon>
        <taxon>Cherax</taxon>
    </lineage>
</organism>
<dbReference type="FunFam" id="4.10.410.10:FF:000004">
    <property type="entry name" value="Tissue factor pathway inhibitor"/>
    <property type="match status" value="1"/>
</dbReference>
<dbReference type="SUPFAM" id="SSF57362">
    <property type="entry name" value="BPTI-like"/>
    <property type="match status" value="1"/>
</dbReference>
<dbReference type="PANTHER" id="PTHR10083">
    <property type="entry name" value="KUNITZ-TYPE PROTEASE INHIBITOR-RELATED"/>
    <property type="match status" value="1"/>
</dbReference>
<protein>
    <recommendedName>
        <fullName evidence="4">BPTI/Kunitz inhibitor domain-containing protein</fullName>
    </recommendedName>
</protein>
<dbReference type="Proteomes" id="UP001445076">
    <property type="component" value="Unassembled WGS sequence"/>
</dbReference>
<evidence type="ECO:0000313" key="5">
    <source>
        <dbReference type="EMBL" id="KAK8743671.1"/>
    </source>
</evidence>
<feature type="domain" description="BPTI/Kunitz inhibitor" evidence="4">
    <location>
        <begin position="31"/>
        <end position="81"/>
    </location>
</feature>
<keyword evidence="1" id="KW-0646">Protease inhibitor</keyword>
<dbReference type="Gene3D" id="4.10.410.10">
    <property type="entry name" value="Pancreatic trypsin inhibitor Kunitz domain"/>
    <property type="match status" value="1"/>
</dbReference>
<dbReference type="EMBL" id="JARKIK010000024">
    <property type="protein sequence ID" value="KAK8743671.1"/>
    <property type="molecule type" value="Genomic_DNA"/>
</dbReference>
<dbReference type="PANTHER" id="PTHR10083:SF374">
    <property type="entry name" value="BPTI_KUNITZ INHIBITOR DOMAIN-CONTAINING PROTEIN"/>
    <property type="match status" value="1"/>
</dbReference>
<dbReference type="Pfam" id="PF00014">
    <property type="entry name" value="Kunitz_BPTI"/>
    <property type="match status" value="1"/>
</dbReference>
<comment type="caution">
    <text evidence="5">The sequence shown here is derived from an EMBL/GenBank/DDBJ whole genome shotgun (WGS) entry which is preliminary data.</text>
</comment>
<dbReference type="PROSITE" id="PS00280">
    <property type="entry name" value="BPTI_KUNITZ_1"/>
    <property type="match status" value="1"/>
</dbReference>
<gene>
    <name evidence="5" type="ORF">OTU49_001201</name>
</gene>
<keyword evidence="6" id="KW-1185">Reference proteome</keyword>
<dbReference type="GO" id="GO:0005615">
    <property type="term" value="C:extracellular space"/>
    <property type="evidence" value="ECO:0007669"/>
    <property type="project" value="TreeGrafter"/>
</dbReference>
<keyword evidence="3" id="KW-1015">Disulfide bond</keyword>
<dbReference type="InterPro" id="IPR020901">
    <property type="entry name" value="Prtase_inh_Kunz-CS"/>
</dbReference>
<proteinExistence type="predicted"/>
<dbReference type="CDD" id="cd00109">
    <property type="entry name" value="Kunitz-type"/>
    <property type="match status" value="1"/>
</dbReference>
<evidence type="ECO:0000256" key="1">
    <source>
        <dbReference type="ARBA" id="ARBA00022690"/>
    </source>
</evidence>
<dbReference type="InterPro" id="IPR050098">
    <property type="entry name" value="TFPI/VKTCI-like"/>
</dbReference>
<dbReference type="InterPro" id="IPR036880">
    <property type="entry name" value="Kunitz_BPTI_sf"/>
</dbReference>
<name>A0AAW0XV22_CHEQU</name>
<dbReference type="AlphaFoldDB" id="A0AAW0XV22"/>
<accession>A0AAW0XV22</accession>
<dbReference type="InterPro" id="IPR002223">
    <property type="entry name" value="Kunitz_BPTI"/>
</dbReference>
<dbReference type="PRINTS" id="PR00759">
    <property type="entry name" value="BASICPTASE"/>
</dbReference>